<dbReference type="GO" id="GO:0005524">
    <property type="term" value="F:ATP binding"/>
    <property type="evidence" value="ECO:0007669"/>
    <property type="project" value="UniProtKB-KW"/>
</dbReference>
<dbReference type="InterPro" id="IPR013126">
    <property type="entry name" value="Hsp_70_fam"/>
</dbReference>
<dbReference type="Pfam" id="PF00012">
    <property type="entry name" value="HSP70"/>
    <property type="match status" value="1"/>
</dbReference>
<dbReference type="FunFam" id="3.30.420.40:FF:000026">
    <property type="entry name" value="Heat shock protein 70"/>
    <property type="match status" value="1"/>
</dbReference>
<dbReference type="PRINTS" id="PR00301">
    <property type="entry name" value="HEATSHOCK70"/>
</dbReference>
<keyword evidence="2 4" id="KW-0067">ATP-binding</keyword>
<evidence type="ECO:0000256" key="2">
    <source>
        <dbReference type="ARBA" id="ARBA00022840"/>
    </source>
</evidence>
<sequence length="689" mass="75599">MSGKGEGPAIGIDLGTTYSCVGVWQHDRVEIIANDQGNRTTPSYVAFTDTERLIGDAAKNQVAMNPINTVFDAKRLIGRRYADASVQSDIKHWPFKVTPGPADKPMITVNYKGEEKQFSAEEISSMVLIKMREIAEAYLGTAIKNAVVTVPAYFNDSQRQATKDAGVIAGLNVMRIINEPTAAAIAYGLDKKATSVGEKNVLIFDLGGGTFDVSLLTIEEGIFEVKATAGDTHLGGEDFDNRMVNHFVQEFKRKNKKDISGNPRALRRLRTACERAKRTLSSTAQTTIEIDSLYEGIDFYSTITRARFEEMNMDLFRKCMEPVEKCLRDAKMDKSSVHDAVLVGGSTRIPKVQQLLQDFFNGKELCKSINPDEAVAYGAAVQAAILSGEGNEKVQDLLLLDVTPLSLGLETAGGVMTVLIPRNTTIPTKKEQVFSTYSDNQPGVLIQVYEGERTRTRDNNLLGKFELSGIPPAPRGVPQITVCFDIDANGILNVSAEDKTTGQKNKITITNDKGRLSKEDIEKMVQEAEKYKSEDEEHKKKVESKNSLENYAYNMRNTIKDDKISSKLGADDKKKIEDAIDEAIQWLDTNQLAEADEFDDKMKELESLCNPIIAKMYQGAGGDMGGGMEDDAPPASGSAAGSATFSLDHLASTVMVCLKANPRPPSRPPFLFAQVDGRRFHSSLNGNLN</sequence>
<dbReference type="CDD" id="cd10233">
    <property type="entry name" value="ASKHA_NBD_HSP70_HSPA1"/>
    <property type="match status" value="1"/>
</dbReference>
<dbReference type="InterPro" id="IPR029047">
    <property type="entry name" value="HSP70_peptide-bd_sf"/>
</dbReference>
<dbReference type="SUPFAM" id="SSF100934">
    <property type="entry name" value="Heat shock protein 70kD (HSP70), C-terminal subdomain"/>
    <property type="match status" value="1"/>
</dbReference>
<dbReference type="EMBL" id="JAPFFJ010000004">
    <property type="protein sequence ID" value="KAJ6429136.1"/>
    <property type="molecule type" value="Genomic_DNA"/>
</dbReference>
<dbReference type="InterPro" id="IPR018181">
    <property type="entry name" value="Heat_shock_70_CS"/>
</dbReference>
<dbReference type="FunFam" id="3.30.420.40:FF:000465">
    <property type="entry name" value="Heat shock cognate 70 kDa protein 2"/>
    <property type="match status" value="1"/>
</dbReference>
<dbReference type="PROSITE" id="PS00297">
    <property type="entry name" value="HSP70_1"/>
    <property type="match status" value="1"/>
</dbReference>
<dbReference type="FunFam" id="2.60.34.10:FF:000002">
    <property type="entry name" value="Heat shock 70 kDa"/>
    <property type="match status" value="1"/>
</dbReference>
<dbReference type="PROSITE" id="PS00329">
    <property type="entry name" value="HSP70_2"/>
    <property type="match status" value="1"/>
</dbReference>
<dbReference type="GO" id="GO:0009408">
    <property type="term" value="P:response to heat"/>
    <property type="evidence" value="ECO:0007669"/>
    <property type="project" value="UniProtKB-ARBA"/>
</dbReference>
<dbReference type="PANTHER" id="PTHR19375">
    <property type="entry name" value="HEAT SHOCK PROTEIN 70KDA"/>
    <property type="match status" value="1"/>
</dbReference>
<dbReference type="AlphaFoldDB" id="A0AAD6KTD0"/>
<dbReference type="NCBIfam" id="NF001413">
    <property type="entry name" value="PRK00290.1"/>
    <property type="match status" value="1"/>
</dbReference>
<dbReference type="FunFam" id="1.20.1270.10:FF:000028">
    <property type="entry name" value="Heat shock 70 kDa protein"/>
    <property type="match status" value="1"/>
</dbReference>
<dbReference type="SUPFAM" id="SSF53067">
    <property type="entry name" value="Actin-like ATPase domain"/>
    <property type="match status" value="2"/>
</dbReference>
<dbReference type="GO" id="GO:0140662">
    <property type="term" value="F:ATP-dependent protein folding chaperone"/>
    <property type="evidence" value="ECO:0007669"/>
    <property type="project" value="InterPro"/>
</dbReference>
<dbReference type="Proteomes" id="UP001162972">
    <property type="component" value="Chromosome 8"/>
</dbReference>
<dbReference type="InterPro" id="IPR043129">
    <property type="entry name" value="ATPase_NBD"/>
</dbReference>
<keyword evidence="1 4" id="KW-0547">Nucleotide-binding</keyword>
<gene>
    <name evidence="5" type="ORF">OIU84_020716</name>
</gene>
<dbReference type="GO" id="GO:0009615">
    <property type="term" value="P:response to virus"/>
    <property type="evidence" value="ECO:0007669"/>
    <property type="project" value="UniProtKB-ARBA"/>
</dbReference>
<dbReference type="FunFam" id="3.30.30.30:FF:000001">
    <property type="entry name" value="heat shock 70 kDa protein-like"/>
    <property type="match status" value="1"/>
</dbReference>
<reference evidence="5 6" key="1">
    <citation type="journal article" date="2023" name="Int. J. Mol. Sci.">
        <title>De Novo Assembly and Annotation of 11 Diverse Shrub Willow (Salix) Genomes Reveals Novel Gene Organization in Sex-Linked Regions.</title>
        <authorList>
            <person name="Hyden B."/>
            <person name="Feng K."/>
            <person name="Yates T.B."/>
            <person name="Jawdy S."/>
            <person name="Cereghino C."/>
            <person name="Smart L.B."/>
            <person name="Muchero W."/>
        </authorList>
    </citation>
    <scope>NUCLEOTIDE SEQUENCE [LARGE SCALE GENOMIC DNA]</scope>
    <source>
        <tissue evidence="5">Shoot tip</tissue>
    </source>
</reference>
<dbReference type="Gene3D" id="2.60.34.10">
    <property type="entry name" value="Substrate Binding Domain Of DNAk, Chain A, domain 1"/>
    <property type="match status" value="1"/>
</dbReference>
<dbReference type="Gene3D" id="3.30.420.40">
    <property type="match status" value="2"/>
</dbReference>
<comment type="similarity">
    <text evidence="4">Belongs to the heat shock protein 70 family.</text>
</comment>
<name>A0AAD6KTD0_9ROSI</name>
<dbReference type="Gene3D" id="3.90.640.10">
    <property type="entry name" value="Actin, Chain A, domain 4"/>
    <property type="match status" value="1"/>
</dbReference>
<proteinExistence type="inferred from homology"/>
<keyword evidence="6" id="KW-1185">Reference proteome</keyword>
<keyword evidence="3" id="KW-0346">Stress response</keyword>
<dbReference type="Gene3D" id="1.20.1270.10">
    <property type="match status" value="1"/>
</dbReference>
<accession>A0AAD6KTD0</accession>
<dbReference type="SUPFAM" id="SSF100920">
    <property type="entry name" value="Heat shock protein 70kD (HSP70), peptide-binding domain"/>
    <property type="match status" value="1"/>
</dbReference>
<dbReference type="Gene3D" id="3.30.30.30">
    <property type="match status" value="1"/>
</dbReference>
<evidence type="ECO:0008006" key="7">
    <source>
        <dbReference type="Google" id="ProtNLM"/>
    </source>
</evidence>
<evidence type="ECO:0000256" key="3">
    <source>
        <dbReference type="ARBA" id="ARBA00023016"/>
    </source>
</evidence>
<organism evidence="5 6">
    <name type="scientific">Salix udensis</name>
    <dbReference type="NCBI Taxonomy" id="889485"/>
    <lineage>
        <taxon>Eukaryota</taxon>
        <taxon>Viridiplantae</taxon>
        <taxon>Streptophyta</taxon>
        <taxon>Embryophyta</taxon>
        <taxon>Tracheophyta</taxon>
        <taxon>Spermatophyta</taxon>
        <taxon>Magnoliopsida</taxon>
        <taxon>eudicotyledons</taxon>
        <taxon>Gunneridae</taxon>
        <taxon>Pentapetalae</taxon>
        <taxon>rosids</taxon>
        <taxon>fabids</taxon>
        <taxon>Malpighiales</taxon>
        <taxon>Salicaceae</taxon>
        <taxon>Saliceae</taxon>
        <taxon>Salix</taxon>
    </lineage>
</organism>
<evidence type="ECO:0000313" key="6">
    <source>
        <dbReference type="Proteomes" id="UP001162972"/>
    </source>
</evidence>
<dbReference type="FunFam" id="3.90.640.10:FF:000002">
    <property type="entry name" value="Heat shock 70 kDa"/>
    <property type="match status" value="1"/>
</dbReference>
<evidence type="ECO:0000256" key="4">
    <source>
        <dbReference type="RuleBase" id="RU003322"/>
    </source>
</evidence>
<comment type="caution">
    <text evidence="5">The sequence shown here is derived from an EMBL/GenBank/DDBJ whole genome shotgun (WGS) entry which is preliminary data.</text>
</comment>
<evidence type="ECO:0000313" key="5">
    <source>
        <dbReference type="EMBL" id="KAJ6429136.1"/>
    </source>
</evidence>
<dbReference type="FunFam" id="3.30.420.40:FF:000172">
    <property type="entry name" value="Heat shock 70 kDa protein"/>
    <property type="match status" value="1"/>
</dbReference>
<evidence type="ECO:0000256" key="1">
    <source>
        <dbReference type="ARBA" id="ARBA00022741"/>
    </source>
</evidence>
<protein>
    <recommendedName>
        <fullName evidence="7">Heat shock protein 70</fullName>
    </recommendedName>
</protein>
<dbReference type="InterPro" id="IPR029048">
    <property type="entry name" value="HSP70_C_sf"/>
</dbReference>